<comment type="caution">
    <text evidence="5">The sequence shown here is derived from an EMBL/GenBank/DDBJ whole genome shotgun (WGS) entry which is preliminary data.</text>
</comment>
<keyword evidence="4" id="KW-0812">Transmembrane</keyword>
<evidence type="ECO:0000256" key="3">
    <source>
        <dbReference type="ARBA" id="ARBA00023098"/>
    </source>
</evidence>
<proteinExistence type="predicted"/>
<sequence>LISLAIVRGVVSFQSPLECTVGLRDLILGHLVILAVCIILEAIIAFVSTRGSILAPAPRASIEYFLYARLVVGLAELAWLIIGAVWSSRHYSTCTPDSAKKSLL</sequence>
<protein>
    <submittedName>
        <fullName evidence="5">Uncharacterized protein</fullName>
    </submittedName>
</protein>
<name>A0A8S3Z281_9EUPU</name>
<keyword evidence="4" id="KW-0472">Membrane</keyword>
<dbReference type="OrthoDB" id="438440at2759"/>
<dbReference type="GO" id="GO:0019369">
    <property type="term" value="P:arachidonate metabolic process"/>
    <property type="evidence" value="ECO:0007669"/>
    <property type="project" value="TreeGrafter"/>
</dbReference>
<dbReference type="EMBL" id="CAJHNH020001112">
    <property type="protein sequence ID" value="CAG5121552.1"/>
    <property type="molecule type" value="Genomic_DNA"/>
</dbReference>
<dbReference type="Proteomes" id="UP000678393">
    <property type="component" value="Unassembled WGS sequence"/>
</dbReference>
<evidence type="ECO:0000313" key="6">
    <source>
        <dbReference type="Proteomes" id="UP000678393"/>
    </source>
</evidence>
<dbReference type="PANTHER" id="PTHR45792:SF8">
    <property type="entry name" value="DIACYLGLYCEROL LIPASE-ALPHA"/>
    <property type="match status" value="1"/>
</dbReference>
<dbReference type="AlphaFoldDB" id="A0A8S3Z281"/>
<evidence type="ECO:0000256" key="2">
    <source>
        <dbReference type="ARBA" id="ARBA00022963"/>
    </source>
</evidence>
<feature type="non-terminal residue" evidence="5">
    <location>
        <position position="1"/>
    </location>
</feature>
<reference evidence="5" key="1">
    <citation type="submission" date="2021-04" db="EMBL/GenBank/DDBJ databases">
        <authorList>
            <consortium name="Molecular Ecology Group"/>
        </authorList>
    </citation>
    <scope>NUCLEOTIDE SEQUENCE</scope>
</reference>
<keyword evidence="1" id="KW-0378">Hydrolase</keyword>
<gene>
    <name evidence="5" type="ORF">CUNI_LOCUS7110</name>
</gene>
<accession>A0A8S3Z281</accession>
<evidence type="ECO:0000313" key="5">
    <source>
        <dbReference type="EMBL" id="CAG5121552.1"/>
    </source>
</evidence>
<dbReference type="GO" id="GO:0004465">
    <property type="term" value="F:lipoprotein lipase activity"/>
    <property type="evidence" value="ECO:0007669"/>
    <property type="project" value="TreeGrafter"/>
</dbReference>
<dbReference type="InterPro" id="IPR052214">
    <property type="entry name" value="DAG_Lipase-Related"/>
</dbReference>
<dbReference type="GO" id="GO:0046340">
    <property type="term" value="P:diacylglycerol catabolic process"/>
    <property type="evidence" value="ECO:0007669"/>
    <property type="project" value="TreeGrafter"/>
</dbReference>
<feature type="transmembrane region" description="Helical" evidence="4">
    <location>
        <begin position="27"/>
        <end position="47"/>
    </location>
</feature>
<dbReference type="PANTHER" id="PTHR45792">
    <property type="entry name" value="DIACYLGLYCEROL LIPASE HOMOLOG-RELATED"/>
    <property type="match status" value="1"/>
</dbReference>
<evidence type="ECO:0000256" key="1">
    <source>
        <dbReference type="ARBA" id="ARBA00022801"/>
    </source>
</evidence>
<feature type="non-terminal residue" evidence="5">
    <location>
        <position position="104"/>
    </location>
</feature>
<organism evidence="5 6">
    <name type="scientific">Candidula unifasciata</name>
    <dbReference type="NCBI Taxonomy" id="100452"/>
    <lineage>
        <taxon>Eukaryota</taxon>
        <taxon>Metazoa</taxon>
        <taxon>Spiralia</taxon>
        <taxon>Lophotrochozoa</taxon>
        <taxon>Mollusca</taxon>
        <taxon>Gastropoda</taxon>
        <taxon>Heterobranchia</taxon>
        <taxon>Euthyneura</taxon>
        <taxon>Panpulmonata</taxon>
        <taxon>Eupulmonata</taxon>
        <taxon>Stylommatophora</taxon>
        <taxon>Helicina</taxon>
        <taxon>Helicoidea</taxon>
        <taxon>Geomitridae</taxon>
        <taxon>Candidula</taxon>
    </lineage>
</organism>
<evidence type="ECO:0000256" key="4">
    <source>
        <dbReference type="SAM" id="Phobius"/>
    </source>
</evidence>
<keyword evidence="2" id="KW-0442">Lipid degradation</keyword>
<dbReference type="GO" id="GO:0032590">
    <property type="term" value="C:dendrite membrane"/>
    <property type="evidence" value="ECO:0007669"/>
    <property type="project" value="TreeGrafter"/>
</dbReference>
<keyword evidence="4" id="KW-1133">Transmembrane helix</keyword>
<feature type="transmembrane region" description="Helical" evidence="4">
    <location>
        <begin position="67"/>
        <end position="86"/>
    </location>
</feature>
<dbReference type="GO" id="GO:0005737">
    <property type="term" value="C:cytoplasm"/>
    <property type="evidence" value="ECO:0007669"/>
    <property type="project" value="TreeGrafter"/>
</dbReference>
<dbReference type="GO" id="GO:0045211">
    <property type="term" value="C:postsynaptic membrane"/>
    <property type="evidence" value="ECO:0007669"/>
    <property type="project" value="TreeGrafter"/>
</dbReference>
<keyword evidence="6" id="KW-1185">Reference proteome</keyword>
<keyword evidence="3" id="KW-0443">Lipid metabolism</keyword>